<protein>
    <submittedName>
        <fullName evidence="2">Biotin-(Acetyl-CoA carboxylase) ligase</fullName>
    </submittedName>
</protein>
<dbReference type="InterPro" id="IPR045864">
    <property type="entry name" value="aa-tRNA-synth_II/BPL/LPL"/>
</dbReference>
<accession>A0A840VCT0</accession>
<dbReference type="GO" id="GO:0005737">
    <property type="term" value="C:cytoplasm"/>
    <property type="evidence" value="ECO:0007669"/>
    <property type="project" value="TreeGrafter"/>
</dbReference>
<evidence type="ECO:0000313" key="2">
    <source>
        <dbReference type="EMBL" id="MBB5352448.1"/>
    </source>
</evidence>
<dbReference type="GO" id="GO:0004077">
    <property type="term" value="F:biotin--[biotin carboxyl-carrier protein] ligase activity"/>
    <property type="evidence" value="ECO:0007669"/>
    <property type="project" value="TreeGrafter"/>
</dbReference>
<organism evidence="2 3">
    <name type="scientific">Haloferula luteola</name>
    <dbReference type="NCBI Taxonomy" id="595692"/>
    <lineage>
        <taxon>Bacteria</taxon>
        <taxon>Pseudomonadati</taxon>
        <taxon>Verrucomicrobiota</taxon>
        <taxon>Verrucomicrobiia</taxon>
        <taxon>Verrucomicrobiales</taxon>
        <taxon>Verrucomicrobiaceae</taxon>
        <taxon>Haloferula</taxon>
    </lineage>
</organism>
<dbReference type="AlphaFoldDB" id="A0A840VCT0"/>
<evidence type="ECO:0000313" key="3">
    <source>
        <dbReference type="Proteomes" id="UP000557717"/>
    </source>
</evidence>
<evidence type="ECO:0000259" key="1">
    <source>
        <dbReference type="Pfam" id="PF03099"/>
    </source>
</evidence>
<gene>
    <name evidence="2" type="ORF">HNR46_002693</name>
</gene>
<dbReference type="SUPFAM" id="SSF55681">
    <property type="entry name" value="Class II aaRS and biotin synthetases"/>
    <property type="match status" value="1"/>
</dbReference>
<dbReference type="Proteomes" id="UP000557717">
    <property type="component" value="Unassembled WGS sequence"/>
</dbReference>
<dbReference type="Gene3D" id="3.30.930.10">
    <property type="entry name" value="Bira Bifunctional Protein, Domain 2"/>
    <property type="match status" value="1"/>
</dbReference>
<reference evidence="2 3" key="1">
    <citation type="submission" date="2020-08" db="EMBL/GenBank/DDBJ databases">
        <title>Genomic Encyclopedia of Type Strains, Phase IV (KMG-IV): sequencing the most valuable type-strain genomes for metagenomic binning, comparative biology and taxonomic classification.</title>
        <authorList>
            <person name="Goeker M."/>
        </authorList>
    </citation>
    <scope>NUCLEOTIDE SEQUENCE [LARGE SCALE GENOMIC DNA]</scope>
    <source>
        <strain evidence="2 3">YC6886</strain>
    </source>
</reference>
<keyword evidence="2" id="KW-0436">Ligase</keyword>
<dbReference type="EMBL" id="JACHFD010000012">
    <property type="protein sequence ID" value="MBB5352448.1"/>
    <property type="molecule type" value="Genomic_DNA"/>
</dbReference>
<feature type="domain" description="BPL/LPL catalytic" evidence="1">
    <location>
        <begin position="82"/>
        <end position="190"/>
    </location>
</feature>
<proteinExistence type="predicted"/>
<dbReference type="InterPro" id="IPR004143">
    <property type="entry name" value="BPL_LPL_catalytic"/>
</dbReference>
<name>A0A840VCT0_9BACT</name>
<dbReference type="PANTHER" id="PTHR12835:SF5">
    <property type="entry name" value="BIOTIN--PROTEIN LIGASE"/>
    <property type="match status" value="1"/>
</dbReference>
<sequence length="321" mass="34921">MQWLTDAPDDFLAIFGGESGSDSSQPLPHHPSLPLLLPRRTFTARESSIDLPPDGWFIHRSQAPHSMYDALRQTLADGGVLPDTTVVLTEEGSGFRGHHDRRWAALRGNLHLSVLIRRPLPIATTGAGLSMLPAVVVADWLQEILPSSVKPGIKWVNDITLRGRKIGGVLASSSIRGSTFHDCLLGIGLNLQVAPEIDADVFVPGTTCLGDWTPAPPLSQVALELLRRLLRTFDRLASEGGGFLLDRYRAHACGIGESVRVWQDLPSPPLNRPPLACGVLEAIHPDLSLQITGQARPIHHGRMALESDIQSWLQQANPPKT</sequence>
<dbReference type="Pfam" id="PF03099">
    <property type="entry name" value="BPL_LplA_LipB"/>
    <property type="match status" value="1"/>
</dbReference>
<dbReference type="RefSeq" id="WP_184019491.1">
    <property type="nucleotide sequence ID" value="NZ_JACHFD010000012.1"/>
</dbReference>
<dbReference type="PANTHER" id="PTHR12835">
    <property type="entry name" value="BIOTIN PROTEIN LIGASE"/>
    <property type="match status" value="1"/>
</dbReference>
<comment type="caution">
    <text evidence="2">The sequence shown here is derived from an EMBL/GenBank/DDBJ whole genome shotgun (WGS) entry which is preliminary data.</text>
</comment>
<keyword evidence="3" id="KW-1185">Reference proteome</keyword>